<keyword evidence="2 7" id="KW-0699">rRNA-binding</keyword>
<dbReference type="Gene3D" id="3.40.5.10">
    <property type="entry name" value="Ribosomal protein L9, N-terminal domain"/>
    <property type="match status" value="1"/>
</dbReference>
<reference evidence="10 11" key="1">
    <citation type="submission" date="2017-11" db="EMBL/GenBank/DDBJ databases">
        <title>Genome sequence of Entomoplasma luminosum PIMN-1 (ATCC 49195).</title>
        <authorList>
            <person name="Lo W.-S."/>
            <person name="Gasparich G.E."/>
            <person name="Kuo C.-H."/>
        </authorList>
    </citation>
    <scope>NUCLEOTIDE SEQUENCE [LARGE SCALE GENOMIC DNA]</scope>
    <source>
        <strain evidence="10 11">PIMN-1</strain>
    </source>
</reference>
<dbReference type="InterPro" id="IPR000244">
    <property type="entry name" value="Ribosomal_bL9"/>
</dbReference>
<comment type="similarity">
    <text evidence="1 7">Belongs to the bacterial ribosomal protein bL9 family.</text>
</comment>
<evidence type="ECO:0000256" key="7">
    <source>
        <dbReference type="HAMAP-Rule" id="MF_00503"/>
    </source>
</evidence>
<sequence length="147" mass="16682">MKVIFLQDVKGQGKKDEIKNVSDGYATNFLIPKGLVKLATQGSIKSLNTKIKIEKEEDALDKGETELLKKQLEELVLTFHLEVKNDKAFGQITDAQIVNILKEEHKIEVDKRKIKDHDSLKKVGSYQLEIKLHHSIIAKLKINIEPA</sequence>
<dbReference type="PANTHER" id="PTHR21368">
    <property type="entry name" value="50S RIBOSOMAL PROTEIN L9"/>
    <property type="match status" value="1"/>
</dbReference>
<dbReference type="RefSeq" id="WP_025734393.1">
    <property type="nucleotide sequence ID" value="NZ_CP024963.1"/>
</dbReference>
<dbReference type="GO" id="GO:1990904">
    <property type="term" value="C:ribonucleoprotein complex"/>
    <property type="evidence" value="ECO:0007669"/>
    <property type="project" value="UniProtKB-KW"/>
</dbReference>
<dbReference type="KEGG" id="elj:ELUMI_v1c01390"/>
<feature type="domain" description="Ribosomal protein L9" evidence="8">
    <location>
        <begin position="1"/>
        <end position="47"/>
    </location>
</feature>
<organism evidence="10 11">
    <name type="scientific">Williamsoniiplasma luminosum</name>
    <dbReference type="NCBI Taxonomy" id="214888"/>
    <lineage>
        <taxon>Bacteria</taxon>
        <taxon>Bacillati</taxon>
        <taxon>Mycoplasmatota</taxon>
        <taxon>Mollicutes</taxon>
        <taxon>Entomoplasmatales</taxon>
        <taxon>Williamsoniiplasma</taxon>
    </lineage>
</organism>
<dbReference type="GO" id="GO:0019843">
    <property type="term" value="F:rRNA binding"/>
    <property type="evidence" value="ECO:0007669"/>
    <property type="project" value="UniProtKB-UniRule"/>
</dbReference>
<evidence type="ECO:0000259" key="8">
    <source>
        <dbReference type="Pfam" id="PF01281"/>
    </source>
</evidence>
<evidence type="ECO:0000256" key="4">
    <source>
        <dbReference type="ARBA" id="ARBA00022980"/>
    </source>
</evidence>
<dbReference type="InterPro" id="IPR036935">
    <property type="entry name" value="Ribosomal_bL9_N_sf"/>
</dbReference>
<dbReference type="Gene3D" id="3.10.430.100">
    <property type="entry name" value="Ribosomal protein L9, C-terminal domain"/>
    <property type="match status" value="1"/>
</dbReference>
<dbReference type="Pfam" id="PF01281">
    <property type="entry name" value="Ribosomal_L9_N"/>
    <property type="match status" value="1"/>
</dbReference>
<dbReference type="AlphaFoldDB" id="A0A2K8NSN6"/>
<accession>A0A2K8NSN6</accession>
<evidence type="ECO:0000256" key="1">
    <source>
        <dbReference type="ARBA" id="ARBA00010605"/>
    </source>
</evidence>
<dbReference type="GO" id="GO:0005840">
    <property type="term" value="C:ribosome"/>
    <property type="evidence" value="ECO:0007669"/>
    <property type="project" value="UniProtKB-KW"/>
</dbReference>
<evidence type="ECO:0000256" key="6">
    <source>
        <dbReference type="ARBA" id="ARBA00035292"/>
    </source>
</evidence>
<dbReference type="SUPFAM" id="SSF55653">
    <property type="entry name" value="Ribosomal protein L9 C-domain"/>
    <property type="match status" value="1"/>
</dbReference>
<protein>
    <recommendedName>
        <fullName evidence="6 7">Large ribosomal subunit protein bL9</fullName>
    </recommendedName>
</protein>
<dbReference type="InterPro" id="IPR020070">
    <property type="entry name" value="Ribosomal_bL9_N"/>
</dbReference>
<dbReference type="InterPro" id="IPR009027">
    <property type="entry name" value="Ribosomal_bL9/RNase_H1_N"/>
</dbReference>
<comment type="function">
    <text evidence="7">Binds to the 23S rRNA.</text>
</comment>
<gene>
    <name evidence="7 10" type="primary">rplI</name>
    <name evidence="10" type="ORF">ELUMI_v1c01390</name>
</gene>
<dbReference type="InterPro" id="IPR020069">
    <property type="entry name" value="Ribosomal_bL9_C"/>
</dbReference>
<dbReference type="InterPro" id="IPR036791">
    <property type="entry name" value="Ribosomal_bL9_C_sf"/>
</dbReference>
<evidence type="ECO:0000313" key="11">
    <source>
        <dbReference type="Proteomes" id="UP000232063"/>
    </source>
</evidence>
<keyword evidence="5 7" id="KW-0687">Ribonucleoprotein</keyword>
<dbReference type="EMBL" id="CP024963">
    <property type="protein sequence ID" value="ATZ16865.1"/>
    <property type="molecule type" value="Genomic_DNA"/>
</dbReference>
<dbReference type="NCBIfam" id="TIGR00158">
    <property type="entry name" value="L9"/>
    <property type="match status" value="1"/>
</dbReference>
<evidence type="ECO:0000313" key="10">
    <source>
        <dbReference type="EMBL" id="ATZ16865.1"/>
    </source>
</evidence>
<keyword evidence="3 7" id="KW-0694">RNA-binding</keyword>
<dbReference type="SUPFAM" id="SSF55658">
    <property type="entry name" value="L9 N-domain-like"/>
    <property type="match status" value="1"/>
</dbReference>
<dbReference type="InterPro" id="IPR020594">
    <property type="entry name" value="Ribosomal_bL9_bac/chp"/>
</dbReference>
<keyword evidence="4 7" id="KW-0689">Ribosomal protein</keyword>
<dbReference type="OrthoDB" id="9788336at2"/>
<name>A0A2K8NSN6_9MOLU</name>
<evidence type="ECO:0000259" key="9">
    <source>
        <dbReference type="Pfam" id="PF03948"/>
    </source>
</evidence>
<dbReference type="Pfam" id="PF03948">
    <property type="entry name" value="Ribosomal_L9_C"/>
    <property type="match status" value="1"/>
</dbReference>
<keyword evidence="11" id="KW-1185">Reference proteome</keyword>
<dbReference type="HAMAP" id="MF_00503">
    <property type="entry name" value="Ribosomal_bL9"/>
    <property type="match status" value="1"/>
</dbReference>
<proteinExistence type="inferred from homology"/>
<evidence type="ECO:0000256" key="3">
    <source>
        <dbReference type="ARBA" id="ARBA00022884"/>
    </source>
</evidence>
<evidence type="ECO:0000256" key="5">
    <source>
        <dbReference type="ARBA" id="ARBA00023274"/>
    </source>
</evidence>
<dbReference type="GO" id="GO:0006412">
    <property type="term" value="P:translation"/>
    <property type="evidence" value="ECO:0007669"/>
    <property type="project" value="UniProtKB-UniRule"/>
</dbReference>
<dbReference type="Proteomes" id="UP000232063">
    <property type="component" value="Chromosome"/>
</dbReference>
<dbReference type="GO" id="GO:0003735">
    <property type="term" value="F:structural constituent of ribosome"/>
    <property type="evidence" value="ECO:0007669"/>
    <property type="project" value="InterPro"/>
</dbReference>
<feature type="domain" description="Large ribosomal subunit protein bL9 C-terminal" evidence="9">
    <location>
        <begin position="65"/>
        <end position="145"/>
    </location>
</feature>
<evidence type="ECO:0000256" key="2">
    <source>
        <dbReference type="ARBA" id="ARBA00022730"/>
    </source>
</evidence>